<dbReference type="EMBL" id="ACYG01000021">
    <property type="protein sequence ID" value="EEV17940.1"/>
    <property type="molecule type" value="Genomic_DNA"/>
</dbReference>
<dbReference type="PROSITE" id="PS51379">
    <property type="entry name" value="4FE4S_FER_2"/>
    <property type="match status" value="3"/>
</dbReference>
<comment type="caution">
    <text evidence="6">The sequence shown here is derived from an EMBL/GenBank/DDBJ whole genome shotgun (WGS) entry which is preliminary data.</text>
</comment>
<accession>C8PGV7</accession>
<keyword evidence="3" id="KW-0408">Iron</keyword>
<dbReference type="STRING" id="824.CGRAC_0561"/>
<dbReference type="SUPFAM" id="SSF54862">
    <property type="entry name" value="4Fe-4S ferredoxins"/>
    <property type="match status" value="1"/>
</dbReference>
<dbReference type="Gene3D" id="3.30.70.20">
    <property type="match status" value="2"/>
</dbReference>
<keyword evidence="1" id="KW-0004">4Fe-4S</keyword>
<dbReference type="Pfam" id="PF13247">
    <property type="entry name" value="Fer4_11"/>
    <property type="match status" value="1"/>
</dbReference>
<name>C8PGV7_9BACT</name>
<evidence type="ECO:0000313" key="6">
    <source>
        <dbReference type="EMBL" id="EEV17940.1"/>
    </source>
</evidence>
<evidence type="ECO:0000256" key="1">
    <source>
        <dbReference type="ARBA" id="ARBA00022485"/>
    </source>
</evidence>
<feature type="domain" description="4Fe-4S ferredoxin-type" evidence="5">
    <location>
        <begin position="86"/>
        <end position="115"/>
    </location>
</feature>
<sequence>MKGAVMKKLIMIHDENLCIGCQACSVACRNENGVPSGVYRLQVHGKTSGVFPNLKLDYSRASCVMCEDSPCVDVCPTGASFKTKDGVTLIDERLCVSCKYCILACPYDARFVDPVTHAIGKCTFCYTNRTSKGLQPACVSVCPTDALTFGDVNDVNSEVSKLLAKTSVEYPKAYLNTKPRLANIKNKKGGRYE</sequence>
<dbReference type="eggNOG" id="COG0437">
    <property type="taxonomic scope" value="Bacteria"/>
</dbReference>
<dbReference type="Proteomes" id="UP000005709">
    <property type="component" value="Unassembled WGS sequence"/>
</dbReference>
<gene>
    <name evidence="6" type="ORF">CAMGR0001_1713</name>
</gene>
<dbReference type="GO" id="GO:0046872">
    <property type="term" value="F:metal ion binding"/>
    <property type="evidence" value="ECO:0007669"/>
    <property type="project" value="UniProtKB-KW"/>
</dbReference>
<dbReference type="CDD" id="cd10551">
    <property type="entry name" value="PsrB"/>
    <property type="match status" value="1"/>
</dbReference>
<dbReference type="InterPro" id="IPR017896">
    <property type="entry name" value="4Fe4S_Fe-S-bd"/>
</dbReference>
<reference evidence="6 7" key="1">
    <citation type="submission" date="2009-07" db="EMBL/GenBank/DDBJ databases">
        <authorList>
            <person name="Madupu R."/>
            <person name="Sebastian Y."/>
            <person name="Durkin A.S."/>
            <person name="Torralba M."/>
            <person name="Methe B."/>
            <person name="Sutton G.G."/>
            <person name="Strausberg R.L."/>
            <person name="Nelson K.E."/>
        </authorList>
    </citation>
    <scope>NUCLEOTIDE SEQUENCE [LARGE SCALE GENOMIC DNA]</scope>
    <source>
        <strain evidence="6 7">RM3268</strain>
    </source>
</reference>
<evidence type="ECO:0000259" key="5">
    <source>
        <dbReference type="PROSITE" id="PS51379"/>
    </source>
</evidence>
<keyword evidence="7" id="KW-1185">Reference proteome</keyword>
<dbReference type="PROSITE" id="PS00198">
    <property type="entry name" value="4FE4S_FER_1"/>
    <property type="match status" value="1"/>
</dbReference>
<keyword evidence="4" id="KW-0411">Iron-sulfur</keyword>
<dbReference type="GO" id="GO:0051539">
    <property type="term" value="F:4 iron, 4 sulfur cluster binding"/>
    <property type="evidence" value="ECO:0007669"/>
    <property type="project" value="UniProtKB-KW"/>
</dbReference>
<evidence type="ECO:0000256" key="3">
    <source>
        <dbReference type="ARBA" id="ARBA00023004"/>
    </source>
</evidence>
<dbReference type="AlphaFoldDB" id="C8PGV7"/>
<evidence type="ECO:0000256" key="4">
    <source>
        <dbReference type="ARBA" id="ARBA00023014"/>
    </source>
</evidence>
<dbReference type="PANTHER" id="PTHR43177">
    <property type="entry name" value="PROTEIN NRFC"/>
    <property type="match status" value="1"/>
</dbReference>
<evidence type="ECO:0000313" key="7">
    <source>
        <dbReference type="Proteomes" id="UP000005709"/>
    </source>
</evidence>
<organism evidence="6 7">
    <name type="scientific">Campylobacter gracilis RM3268</name>
    <dbReference type="NCBI Taxonomy" id="553220"/>
    <lineage>
        <taxon>Bacteria</taxon>
        <taxon>Pseudomonadati</taxon>
        <taxon>Campylobacterota</taxon>
        <taxon>Epsilonproteobacteria</taxon>
        <taxon>Campylobacterales</taxon>
        <taxon>Campylobacteraceae</taxon>
        <taxon>Campylobacter</taxon>
    </lineage>
</organism>
<keyword evidence="2" id="KW-0479">Metal-binding</keyword>
<proteinExistence type="predicted"/>
<dbReference type="InterPro" id="IPR017900">
    <property type="entry name" value="4Fe4S_Fe_S_CS"/>
</dbReference>
<dbReference type="InterPro" id="IPR050954">
    <property type="entry name" value="ET_IronSulfur_Cluster-Binding"/>
</dbReference>
<protein>
    <submittedName>
        <fullName evidence="6">4Fe-4S binding domain protein</fullName>
    </submittedName>
</protein>
<feature type="domain" description="4Fe-4S ferredoxin-type" evidence="5">
    <location>
        <begin position="8"/>
        <end position="38"/>
    </location>
</feature>
<evidence type="ECO:0000256" key="2">
    <source>
        <dbReference type="ARBA" id="ARBA00022723"/>
    </source>
</evidence>
<dbReference type="PANTHER" id="PTHR43177:SF3">
    <property type="entry name" value="PROTEIN NRFC HOMOLOG"/>
    <property type="match status" value="1"/>
</dbReference>
<feature type="domain" description="4Fe-4S ferredoxin-type" evidence="5">
    <location>
        <begin position="52"/>
        <end position="85"/>
    </location>
</feature>